<dbReference type="PROSITE" id="PS50887">
    <property type="entry name" value="GGDEF"/>
    <property type="match status" value="1"/>
</dbReference>
<dbReference type="SMART" id="SM00267">
    <property type="entry name" value="GGDEF"/>
    <property type="match status" value="1"/>
</dbReference>
<reference evidence="1" key="1">
    <citation type="submission" date="2020-11" db="EMBL/GenBank/DDBJ databases">
        <authorList>
            <person name="Tran Van P."/>
        </authorList>
    </citation>
    <scope>NUCLEOTIDE SEQUENCE</scope>
</reference>
<dbReference type="Gene3D" id="3.20.20.450">
    <property type="entry name" value="EAL domain"/>
    <property type="match status" value="1"/>
</dbReference>
<name>A0A7R8WQG3_9CRUS</name>
<dbReference type="NCBIfam" id="TIGR00254">
    <property type="entry name" value="GGDEF"/>
    <property type="match status" value="1"/>
</dbReference>
<dbReference type="Gene3D" id="3.30.70.270">
    <property type="match status" value="1"/>
</dbReference>
<dbReference type="SUPFAM" id="SSF141868">
    <property type="entry name" value="EAL domain-like"/>
    <property type="match status" value="1"/>
</dbReference>
<dbReference type="InterPro" id="IPR043128">
    <property type="entry name" value="Rev_trsase/Diguanyl_cyclase"/>
</dbReference>
<dbReference type="PANTHER" id="PTHR44757:SF2">
    <property type="entry name" value="BIOFILM ARCHITECTURE MAINTENANCE PROTEIN MBAA"/>
    <property type="match status" value="1"/>
</dbReference>
<dbReference type="PANTHER" id="PTHR44757">
    <property type="entry name" value="DIGUANYLATE CYCLASE DGCP"/>
    <property type="match status" value="1"/>
</dbReference>
<dbReference type="CDD" id="cd01949">
    <property type="entry name" value="GGDEF"/>
    <property type="match status" value="1"/>
</dbReference>
<dbReference type="Pfam" id="PF00563">
    <property type="entry name" value="EAL"/>
    <property type="match status" value="1"/>
</dbReference>
<protein>
    <submittedName>
        <fullName evidence="1">Uncharacterized protein</fullName>
    </submittedName>
</protein>
<dbReference type="PROSITE" id="PS50883">
    <property type="entry name" value="EAL"/>
    <property type="match status" value="1"/>
</dbReference>
<dbReference type="InterPro" id="IPR000160">
    <property type="entry name" value="GGDEF_dom"/>
</dbReference>
<gene>
    <name evidence="1" type="ORF">CTOB1V02_LOCUS13853</name>
</gene>
<dbReference type="OrthoDB" id="19824at2759"/>
<dbReference type="InterPro" id="IPR052155">
    <property type="entry name" value="Biofilm_reg_signaling"/>
</dbReference>
<dbReference type="InterPro" id="IPR029787">
    <property type="entry name" value="Nucleotide_cyclase"/>
</dbReference>
<dbReference type="SMART" id="SM00052">
    <property type="entry name" value="EAL"/>
    <property type="match status" value="1"/>
</dbReference>
<dbReference type="InterPro" id="IPR001633">
    <property type="entry name" value="EAL_dom"/>
</dbReference>
<dbReference type="InterPro" id="IPR035919">
    <property type="entry name" value="EAL_sf"/>
</dbReference>
<dbReference type="AlphaFoldDB" id="A0A7R8WQG3"/>
<dbReference type="Pfam" id="PF00990">
    <property type="entry name" value="GGDEF"/>
    <property type="match status" value="1"/>
</dbReference>
<dbReference type="CDD" id="cd01948">
    <property type="entry name" value="EAL"/>
    <property type="match status" value="1"/>
</dbReference>
<dbReference type="EMBL" id="OB676202">
    <property type="protein sequence ID" value="CAD7236038.1"/>
    <property type="molecule type" value="Genomic_DNA"/>
</dbReference>
<proteinExistence type="predicted"/>
<organism evidence="1">
    <name type="scientific">Cyprideis torosa</name>
    <dbReference type="NCBI Taxonomy" id="163714"/>
    <lineage>
        <taxon>Eukaryota</taxon>
        <taxon>Metazoa</taxon>
        <taxon>Ecdysozoa</taxon>
        <taxon>Arthropoda</taxon>
        <taxon>Crustacea</taxon>
        <taxon>Oligostraca</taxon>
        <taxon>Ostracoda</taxon>
        <taxon>Podocopa</taxon>
        <taxon>Podocopida</taxon>
        <taxon>Cytherocopina</taxon>
        <taxon>Cytheroidea</taxon>
        <taxon>Cytherideidae</taxon>
        <taxon>Cyprideis</taxon>
    </lineage>
</organism>
<dbReference type="SUPFAM" id="SSF55073">
    <property type="entry name" value="Nucleotide cyclase"/>
    <property type="match status" value="1"/>
</dbReference>
<accession>A0A7R8WQG3</accession>
<sequence>MQSKREDKKAAVLFIDLDDFKKINDTLGHDVGDQLLIQVAQRLRQDTREMDTVGRLGGDEFLLLLEGVSSSEVAGGVASYVIGELEKPFVVQGRELLLSASIGISMYPDDGTVPHDLLRKADTAMYSAKKGGRAGYVFFSPQLNDRVSRHFQVEEQLRGALARNEFRLVYQPQVNIQGQKMVGVEALLRWHNEVLGDVSPAEFIPIAERSGVIVPIGRYVIETAFQEMKTWCRDRVNPFTLSINLSPRQFRDKHLGEFLLSSLKKHGVPPDRLEVEITEGLFLDLHDGVTHCLENLNKQGVRLAIDDFGTGYSSLSCLRNHPFDTIKIDKEFVQGIAVDESDYELVFAVISMAHGLGLKVIAEGVETRDQHDLLEYHGCDVAQGFLYARPVPAKALKRAADQLPALFHYLTVDPVFDELN</sequence>
<evidence type="ECO:0000313" key="1">
    <source>
        <dbReference type="EMBL" id="CAD7236038.1"/>
    </source>
</evidence>